<comment type="caution">
    <text evidence="1">The sequence shown here is derived from an EMBL/GenBank/DDBJ whole genome shotgun (WGS) entry which is preliminary data.</text>
</comment>
<proteinExistence type="predicted"/>
<sequence length="193" mass="22411">MKSIAADTSFFSCFHCHIKDINLLHLFLDCYTFYMGFNLMNEIPHSLRSDTHFEQKIKIENYDYAALMLPYLERDPKHINDGEYEAIGLAFKLEMIDMLGYLIIDDRKPYNFVKRHFSHLNPFLTGTIGFIEHCCCTEGDINAEYAIGLLETIKELSEDATSHNRPCSMDKKKCQLIIDPVIKRIRSWDDGGL</sequence>
<reference evidence="1" key="1">
    <citation type="submission" date="2020-10" db="EMBL/GenBank/DDBJ databases">
        <title>Dehalococcoides mccartyi of a TCE/Cr reducing biochatode.</title>
        <authorList>
            <person name="Matturro B."/>
        </authorList>
    </citation>
    <scope>NUCLEOTIDE SEQUENCE</scope>
    <source>
        <strain evidence="1">Bin2</strain>
    </source>
</reference>
<organism evidence="1 2">
    <name type="scientific">Methanobacterium formicicum</name>
    <dbReference type="NCBI Taxonomy" id="2162"/>
    <lineage>
        <taxon>Archaea</taxon>
        <taxon>Methanobacteriati</taxon>
        <taxon>Methanobacteriota</taxon>
        <taxon>Methanomada group</taxon>
        <taxon>Methanobacteria</taxon>
        <taxon>Methanobacteriales</taxon>
        <taxon>Methanobacteriaceae</taxon>
        <taxon>Methanobacterium</taxon>
    </lineage>
</organism>
<dbReference type="EMBL" id="JADIIL010000014">
    <property type="protein sequence ID" value="MBF4474554.1"/>
    <property type="molecule type" value="Genomic_DNA"/>
</dbReference>
<protein>
    <submittedName>
        <fullName evidence="1">Uncharacterized protein</fullName>
    </submittedName>
</protein>
<accession>A0A843ATI8</accession>
<gene>
    <name evidence="1" type="ORF">ISP06_03655</name>
</gene>
<evidence type="ECO:0000313" key="2">
    <source>
        <dbReference type="Proteomes" id="UP000606900"/>
    </source>
</evidence>
<dbReference type="Proteomes" id="UP000606900">
    <property type="component" value="Unassembled WGS sequence"/>
</dbReference>
<dbReference type="RefSeq" id="WP_276698580.1">
    <property type="nucleotide sequence ID" value="NZ_JADIIL010000014.1"/>
</dbReference>
<dbReference type="AlphaFoldDB" id="A0A843ATI8"/>
<name>A0A843ATI8_METFO</name>
<evidence type="ECO:0000313" key="1">
    <source>
        <dbReference type="EMBL" id="MBF4474554.1"/>
    </source>
</evidence>